<protein>
    <submittedName>
        <fullName evidence="1">Uncharacterized protein</fullName>
    </submittedName>
</protein>
<sequence length="125" mass="14275">MKIASYKETLTSTKCTSYCFKERLDSEDSYNSGTCVYFRDASSELLHEWGSEILTGAHIRDQLALDATLKRTGLKMCNLPSKMHYYTAATWWTWFGNVLSGGQMQRHAIFVHATSHKSLRHMASE</sequence>
<dbReference type="AlphaFoldDB" id="A0A7S2LI08"/>
<dbReference type="EMBL" id="HBGY01030012">
    <property type="protein sequence ID" value="CAD9607044.1"/>
    <property type="molecule type" value="Transcribed_RNA"/>
</dbReference>
<proteinExistence type="predicted"/>
<reference evidence="1" key="1">
    <citation type="submission" date="2021-01" db="EMBL/GenBank/DDBJ databases">
        <authorList>
            <person name="Corre E."/>
            <person name="Pelletier E."/>
            <person name="Niang G."/>
            <person name="Scheremetjew M."/>
            <person name="Finn R."/>
            <person name="Kale V."/>
            <person name="Holt S."/>
            <person name="Cochrane G."/>
            <person name="Meng A."/>
            <person name="Brown T."/>
            <person name="Cohen L."/>
        </authorList>
    </citation>
    <scope>NUCLEOTIDE SEQUENCE</scope>
    <source>
        <strain evidence="1">B650</strain>
    </source>
</reference>
<name>A0A7S2LI08_9STRA</name>
<evidence type="ECO:0000313" key="1">
    <source>
        <dbReference type="EMBL" id="CAD9607044.1"/>
    </source>
</evidence>
<organism evidence="1">
    <name type="scientific">Leptocylindrus danicus</name>
    <dbReference type="NCBI Taxonomy" id="163516"/>
    <lineage>
        <taxon>Eukaryota</taxon>
        <taxon>Sar</taxon>
        <taxon>Stramenopiles</taxon>
        <taxon>Ochrophyta</taxon>
        <taxon>Bacillariophyta</taxon>
        <taxon>Coscinodiscophyceae</taxon>
        <taxon>Chaetocerotophycidae</taxon>
        <taxon>Leptocylindrales</taxon>
        <taxon>Leptocylindraceae</taxon>
        <taxon>Leptocylindrus</taxon>
    </lineage>
</organism>
<accession>A0A7S2LI08</accession>
<gene>
    <name evidence="1" type="ORF">LDAN0321_LOCUS18653</name>
</gene>